<reference evidence="1" key="1">
    <citation type="journal article" date="2014" name="Front. Microbiol.">
        <title>High frequency of phylogenetically diverse reductive dehalogenase-homologous genes in deep subseafloor sedimentary metagenomes.</title>
        <authorList>
            <person name="Kawai M."/>
            <person name="Futagami T."/>
            <person name="Toyoda A."/>
            <person name="Takaki Y."/>
            <person name="Nishi S."/>
            <person name="Hori S."/>
            <person name="Arai W."/>
            <person name="Tsubouchi T."/>
            <person name="Morono Y."/>
            <person name="Uchiyama I."/>
            <person name="Ito T."/>
            <person name="Fujiyama A."/>
            <person name="Inagaki F."/>
            <person name="Takami H."/>
        </authorList>
    </citation>
    <scope>NUCLEOTIDE SEQUENCE</scope>
    <source>
        <strain evidence="1">Expedition CK06-06</strain>
    </source>
</reference>
<accession>X1ETV4</accession>
<protein>
    <submittedName>
        <fullName evidence="1">Uncharacterized protein</fullName>
    </submittedName>
</protein>
<feature type="non-terminal residue" evidence="1">
    <location>
        <position position="1"/>
    </location>
</feature>
<sequence>RPEFALDLELVPIKNIESMELAFDHKKIIIDSLLK</sequence>
<organism evidence="1">
    <name type="scientific">marine sediment metagenome</name>
    <dbReference type="NCBI Taxonomy" id="412755"/>
    <lineage>
        <taxon>unclassified sequences</taxon>
        <taxon>metagenomes</taxon>
        <taxon>ecological metagenomes</taxon>
    </lineage>
</organism>
<comment type="caution">
    <text evidence="1">The sequence shown here is derived from an EMBL/GenBank/DDBJ whole genome shotgun (WGS) entry which is preliminary data.</text>
</comment>
<proteinExistence type="predicted"/>
<dbReference type="AlphaFoldDB" id="X1ETV4"/>
<dbReference type="EMBL" id="BARU01005469">
    <property type="protein sequence ID" value="GAH36826.1"/>
    <property type="molecule type" value="Genomic_DNA"/>
</dbReference>
<name>X1ETV4_9ZZZZ</name>
<gene>
    <name evidence="1" type="ORF">S03H2_10657</name>
</gene>
<evidence type="ECO:0000313" key="1">
    <source>
        <dbReference type="EMBL" id="GAH36826.1"/>
    </source>
</evidence>